<evidence type="ECO:0000259" key="4">
    <source>
        <dbReference type="Pfam" id="PF01464"/>
    </source>
</evidence>
<reference evidence="5 6" key="1">
    <citation type="journal article" date="2013" name="Environ. Microbiol.">
        <title>Genome analysis of Chitinivibrio alkaliphilus gen. nov., sp. nov., a novel extremely haloalkaliphilic anaerobic chitinolytic bacterium from the candidate phylum Termite Group 3.</title>
        <authorList>
            <person name="Sorokin D.Y."/>
            <person name="Gumerov V.M."/>
            <person name="Rakitin A.L."/>
            <person name="Beletsky A.V."/>
            <person name="Damste J.S."/>
            <person name="Muyzer G."/>
            <person name="Mardanov A.V."/>
            <person name="Ravin N.V."/>
        </authorList>
    </citation>
    <scope>NUCLEOTIDE SEQUENCE [LARGE SCALE GENOMIC DNA]</scope>
    <source>
        <strain evidence="5 6">ACht1</strain>
    </source>
</reference>
<dbReference type="InterPro" id="IPR023346">
    <property type="entry name" value="Lysozyme-like_dom_sf"/>
</dbReference>
<feature type="chain" id="PRO_5004680624" evidence="3">
    <location>
        <begin position="18"/>
        <end position="710"/>
    </location>
</feature>
<dbReference type="InterPro" id="IPR008258">
    <property type="entry name" value="Transglycosylase_SLT_dom_1"/>
</dbReference>
<organism evidence="5 6">
    <name type="scientific">Chitinivibrio alkaliphilus ACht1</name>
    <dbReference type="NCBI Taxonomy" id="1313304"/>
    <lineage>
        <taxon>Bacteria</taxon>
        <taxon>Pseudomonadati</taxon>
        <taxon>Fibrobacterota</taxon>
        <taxon>Chitinivibrionia</taxon>
        <taxon>Chitinivibrionales</taxon>
        <taxon>Chitinivibrionaceae</taxon>
        <taxon>Chitinivibrio</taxon>
    </lineage>
</organism>
<dbReference type="PATRIC" id="fig|1313304.3.peg.1563"/>
<dbReference type="PANTHER" id="PTHR37423">
    <property type="entry name" value="SOLUBLE LYTIC MUREIN TRANSGLYCOSYLASE-RELATED"/>
    <property type="match status" value="1"/>
</dbReference>
<accession>U7D676</accession>
<feature type="signal peptide" evidence="3">
    <location>
        <begin position="1"/>
        <end position="17"/>
    </location>
</feature>
<gene>
    <name evidence="5" type="ORF">CALK_1639</name>
</gene>
<dbReference type="Pfam" id="PF01464">
    <property type="entry name" value="SLT"/>
    <property type="match status" value="1"/>
</dbReference>
<name>U7D676_9BACT</name>
<evidence type="ECO:0000256" key="3">
    <source>
        <dbReference type="SAM" id="SignalP"/>
    </source>
</evidence>
<dbReference type="Proteomes" id="UP000017148">
    <property type="component" value="Unassembled WGS sequence"/>
</dbReference>
<keyword evidence="6" id="KW-1185">Reference proteome</keyword>
<dbReference type="AlphaFoldDB" id="U7D676"/>
<dbReference type="InterPro" id="IPR011990">
    <property type="entry name" value="TPR-like_helical_dom_sf"/>
</dbReference>
<dbReference type="CDD" id="cd13401">
    <property type="entry name" value="Slt70-like"/>
    <property type="match status" value="1"/>
</dbReference>
<protein>
    <submittedName>
        <fullName evidence="5">Lytic transglycosylase</fullName>
    </submittedName>
</protein>
<dbReference type="Pfam" id="PF13432">
    <property type="entry name" value="TPR_16"/>
    <property type="match status" value="1"/>
</dbReference>
<dbReference type="SUPFAM" id="SSF48452">
    <property type="entry name" value="TPR-like"/>
    <property type="match status" value="2"/>
</dbReference>
<dbReference type="Gene3D" id="1.10.530.10">
    <property type="match status" value="1"/>
</dbReference>
<dbReference type="PANTHER" id="PTHR37423:SF2">
    <property type="entry name" value="MEMBRANE-BOUND LYTIC MUREIN TRANSGLYCOSYLASE C"/>
    <property type="match status" value="1"/>
</dbReference>
<dbReference type="EMBL" id="ASJR01000013">
    <property type="protein sequence ID" value="ERP31438.1"/>
    <property type="molecule type" value="Genomic_DNA"/>
</dbReference>
<feature type="repeat" description="TPR" evidence="2">
    <location>
        <begin position="399"/>
        <end position="432"/>
    </location>
</feature>
<dbReference type="PROSITE" id="PS50005">
    <property type="entry name" value="TPR"/>
    <property type="match status" value="2"/>
</dbReference>
<dbReference type="SUPFAM" id="SSF53955">
    <property type="entry name" value="Lysozyme-like"/>
    <property type="match status" value="1"/>
</dbReference>
<evidence type="ECO:0000256" key="2">
    <source>
        <dbReference type="PROSITE-ProRule" id="PRU00339"/>
    </source>
</evidence>
<dbReference type="SMART" id="SM00028">
    <property type="entry name" value="TPR"/>
    <property type="match status" value="5"/>
</dbReference>
<dbReference type="STRING" id="1313304.CALK_1639"/>
<feature type="repeat" description="TPR" evidence="2">
    <location>
        <begin position="288"/>
        <end position="321"/>
    </location>
</feature>
<dbReference type="Pfam" id="PF13181">
    <property type="entry name" value="TPR_8"/>
    <property type="match status" value="1"/>
</dbReference>
<dbReference type="Gene3D" id="1.25.40.10">
    <property type="entry name" value="Tetratricopeptide repeat domain"/>
    <property type="match status" value="2"/>
</dbReference>
<dbReference type="eggNOG" id="COG0741">
    <property type="taxonomic scope" value="Bacteria"/>
</dbReference>
<evidence type="ECO:0000313" key="6">
    <source>
        <dbReference type="Proteomes" id="UP000017148"/>
    </source>
</evidence>
<keyword evidence="2" id="KW-0802">TPR repeat</keyword>
<dbReference type="InterPro" id="IPR019734">
    <property type="entry name" value="TPR_rpt"/>
</dbReference>
<dbReference type="RefSeq" id="WP_022637087.1">
    <property type="nucleotide sequence ID" value="NZ_ASJR01000013.1"/>
</dbReference>
<dbReference type="OrthoDB" id="92254at2"/>
<dbReference type="Pfam" id="PF13174">
    <property type="entry name" value="TPR_6"/>
    <property type="match status" value="2"/>
</dbReference>
<proteinExistence type="inferred from homology"/>
<sequence>MKITLLCNILFACTVTAHLISFDEIPECRGNTYLVTGEFSRADSLFRSIEYEDSTYFYLKMGELRRREGDIAKAMQYLDKVILTDSPYKPFAFRRMGDIYVDQEEWKRAILYYREAAHYTDIESYRFFLFSKIDSLAQAHEHHIGRINWILHWRRLVHGEDVPIPEKTNWPVVIRETGITGENYHSNRTKAVAESSLRSYLQALDTTRVQGEITPDTAFHISKDLMEQGLHRSASRWLHYALRRDDFSRRVTDKEYLHHRTLLNYHLENWSNTLRWGREYYENHGNNSEILYRMARSYRSLGNQDAANEWYNKHVSYYPTSARSHSIIWYMAWQKENRGDFDAAREAFAEIRNTTPDRRFGDDAAFRVGLLHFRTGNYEKAIEEYQTFCRQFRSSPLYPGGYYWIGRSYAALEDRANAEKYYERAISTDPTHYYAWIARKELETEELSFDTTDRWKQRLNRQGQGSTAPEENARFEHALRLGSLGFSDETYFIIEPLTLQSGTNHGTLLSLSDLYMLMEEYHESYRIMRNLYYRVPLSIRRDAPRGLLERYYPQVYPFEISLASAQFSVSPYLIPAIMRQESTFHETIGSPVGALGLMQIMPATGQQIARELGRPFSRNMLFNPVINIDFGTYYIAKRLEQWDGSKVKALASYNGGAHNVQRWVRRNEAILDDEYLFVEFIAFSETRDYVKKVLGNYWTYRALYGERDPS</sequence>
<keyword evidence="3" id="KW-0732">Signal</keyword>
<evidence type="ECO:0000256" key="1">
    <source>
        <dbReference type="ARBA" id="ARBA00007734"/>
    </source>
</evidence>
<feature type="domain" description="Transglycosylase SLT" evidence="4">
    <location>
        <begin position="563"/>
        <end position="670"/>
    </location>
</feature>
<comment type="similarity">
    <text evidence="1">Belongs to the transglycosylase Slt family.</text>
</comment>
<comment type="caution">
    <text evidence="5">The sequence shown here is derived from an EMBL/GenBank/DDBJ whole genome shotgun (WGS) entry which is preliminary data.</text>
</comment>
<evidence type="ECO:0000313" key="5">
    <source>
        <dbReference type="EMBL" id="ERP31438.1"/>
    </source>
</evidence>